<feature type="domain" description="Glycosyltransferase family 28 N-terminal" evidence="11">
    <location>
        <begin position="24"/>
        <end position="163"/>
    </location>
</feature>
<evidence type="ECO:0000256" key="7">
    <source>
        <dbReference type="ARBA" id="ARBA00023136"/>
    </source>
</evidence>
<dbReference type="EC" id="2.4.1.227" evidence="10"/>
<reference evidence="13" key="1">
    <citation type="journal article" date="2020" name="mSystems">
        <title>Genome- and Community-Level Interaction Insights into Carbon Utilization and Element Cycling Functions of Hydrothermarchaeota in Hydrothermal Sediment.</title>
        <authorList>
            <person name="Zhou Z."/>
            <person name="Liu Y."/>
            <person name="Xu W."/>
            <person name="Pan J."/>
            <person name="Luo Z.H."/>
            <person name="Li M."/>
        </authorList>
    </citation>
    <scope>NUCLEOTIDE SEQUENCE [LARGE SCALE GENOMIC DNA]</scope>
    <source>
        <strain evidence="13">SpSt-143</strain>
    </source>
</reference>
<dbReference type="Pfam" id="PF04101">
    <property type="entry name" value="Glyco_tran_28_C"/>
    <property type="match status" value="1"/>
</dbReference>
<keyword evidence="5 10" id="KW-0133">Cell shape</keyword>
<dbReference type="PANTHER" id="PTHR21015">
    <property type="entry name" value="UDP-N-ACETYLGLUCOSAMINE--N-ACETYLMURAMYL-(PENTAPEPTIDE) PYROPHOSPHORYL-UNDECAPRENOL N-ACETYLGLUCOSAMINE TRANSFERASE 1"/>
    <property type="match status" value="1"/>
</dbReference>
<dbReference type="HAMAP" id="MF_00033">
    <property type="entry name" value="MurG"/>
    <property type="match status" value="1"/>
</dbReference>
<dbReference type="GO" id="GO:0005886">
    <property type="term" value="C:plasma membrane"/>
    <property type="evidence" value="ECO:0007669"/>
    <property type="project" value="UniProtKB-SubCell"/>
</dbReference>
<dbReference type="GO" id="GO:0051301">
    <property type="term" value="P:cell division"/>
    <property type="evidence" value="ECO:0007669"/>
    <property type="project" value="UniProtKB-KW"/>
</dbReference>
<dbReference type="EMBL" id="DSGB01000006">
    <property type="protein sequence ID" value="HER96783.1"/>
    <property type="molecule type" value="Genomic_DNA"/>
</dbReference>
<organism evidence="13">
    <name type="scientific">Rhodothermus marinus</name>
    <name type="common">Rhodothermus obamensis</name>
    <dbReference type="NCBI Taxonomy" id="29549"/>
    <lineage>
        <taxon>Bacteria</taxon>
        <taxon>Pseudomonadati</taxon>
        <taxon>Rhodothermota</taxon>
        <taxon>Rhodothermia</taxon>
        <taxon>Rhodothermales</taxon>
        <taxon>Rhodothermaceae</taxon>
        <taxon>Rhodothermus</taxon>
    </lineage>
</organism>
<protein>
    <recommendedName>
        <fullName evidence="10">UDP-N-acetylglucosamine--N-acetylmuramyl-(pentapeptide) pyrophosphoryl-undecaprenol N-acetylglucosamine transferase</fullName>
        <ecNumber evidence="10">2.4.1.227</ecNumber>
    </recommendedName>
    <alternativeName>
        <fullName evidence="10">Undecaprenyl-PP-MurNAc-pentapeptide-UDPGlcNAc GlcNAc transferase</fullName>
    </alternativeName>
</protein>
<dbReference type="GO" id="GO:0071555">
    <property type="term" value="P:cell wall organization"/>
    <property type="evidence" value="ECO:0007669"/>
    <property type="project" value="UniProtKB-KW"/>
</dbReference>
<comment type="function">
    <text evidence="10">Cell wall formation. Catalyzes the transfer of a GlcNAc subunit on undecaprenyl-pyrophosphoryl-MurNAc-pentapeptide (lipid intermediate I) to form undecaprenyl-pyrophosphoryl-MurNAc-(pentapeptide)GlcNAc (lipid intermediate II).</text>
</comment>
<dbReference type="GO" id="GO:0050511">
    <property type="term" value="F:undecaprenyldiphospho-muramoylpentapeptide beta-N-acetylglucosaminyltransferase activity"/>
    <property type="evidence" value="ECO:0007669"/>
    <property type="project" value="UniProtKB-UniRule"/>
</dbReference>
<evidence type="ECO:0000256" key="1">
    <source>
        <dbReference type="ARBA" id="ARBA00022475"/>
    </source>
</evidence>
<evidence type="ECO:0000256" key="2">
    <source>
        <dbReference type="ARBA" id="ARBA00022618"/>
    </source>
</evidence>
<feature type="binding site" evidence="10">
    <location>
        <position position="186"/>
    </location>
    <ligand>
        <name>UDP-N-acetyl-alpha-D-glucosamine</name>
        <dbReference type="ChEBI" id="CHEBI:57705"/>
    </ligand>
</feature>
<dbReference type="AlphaFoldDB" id="A0A7V2B1Y3"/>
<evidence type="ECO:0000256" key="6">
    <source>
        <dbReference type="ARBA" id="ARBA00022984"/>
    </source>
</evidence>
<gene>
    <name evidence="10 13" type="primary">murG</name>
    <name evidence="13" type="ORF">ENO59_09755</name>
</gene>
<keyword evidence="9 10" id="KW-0961">Cell wall biogenesis/degradation</keyword>
<dbReference type="GO" id="GO:0005975">
    <property type="term" value="P:carbohydrate metabolic process"/>
    <property type="evidence" value="ECO:0007669"/>
    <property type="project" value="InterPro"/>
</dbReference>
<keyword evidence="6 10" id="KW-0573">Peptidoglycan synthesis</keyword>
<comment type="similarity">
    <text evidence="10">Belongs to the glycosyltransferase 28 family. MurG subfamily.</text>
</comment>
<feature type="binding site" evidence="10">
    <location>
        <position position="216"/>
    </location>
    <ligand>
        <name>UDP-N-acetyl-alpha-D-glucosamine</name>
        <dbReference type="ChEBI" id="CHEBI:57705"/>
    </ligand>
</feature>
<comment type="subcellular location">
    <subcellularLocation>
        <location evidence="10">Cell membrane</location>
        <topology evidence="10">Peripheral membrane protein</topology>
        <orientation evidence="10">Cytoplasmic side</orientation>
    </subcellularLocation>
</comment>
<dbReference type="CDD" id="cd03785">
    <property type="entry name" value="GT28_MurG"/>
    <property type="match status" value="1"/>
</dbReference>
<evidence type="ECO:0000256" key="5">
    <source>
        <dbReference type="ARBA" id="ARBA00022960"/>
    </source>
</evidence>
<dbReference type="SUPFAM" id="SSF53756">
    <property type="entry name" value="UDP-Glycosyltransferase/glycogen phosphorylase"/>
    <property type="match status" value="1"/>
</dbReference>
<dbReference type="GO" id="GO:0009252">
    <property type="term" value="P:peptidoglycan biosynthetic process"/>
    <property type="evidence" value="ECO:0007669"/>
    <property type="project" value="UniProtKB-UniRule"/>
</dbReference>
<dbReference type="InterPro" id="IPR007235">
    <property type="entry name" value="Glyco_trans_28_C"/>
</dbReference>
<comment type="caution">
    <text evidence="10">Lacks conserved residue(s) required for the propagation of feature annotation.</text>
</comment>
<accession>A0A7V2B1Y3</accession>
<dbReference type="PANTHER" id="PTHR21015:SF22">
    <property type="entry name" value="GLYCOSYLTRANSFERASE"/>
    <property type="match status" value="1"/>
</dbReference>
<dbReference type="InterPro" id="IPR006009">
    <property type="entry name" value="GlcNAc_MurG"/>
</dbReference>
<evidence type="ECO:0000256" key="4">
    <source>
        <dbReference type="ARBA" id="ARBA00022679"/>
    </source>
</evidence>
<feature type="domain" description="Glycosyl transferase family 28 C-terminal" evidence="12">
    <location>
        <begin position="209"/>
        <end position="370"/>
    </location>
</feature>
<evidence type="ECO:0000259" key="11">
    <source>
        <dbReference type="Pfam" id="PF03033"/>
    </source>
</evidence>
<name>A0A7V2B1Y3_RHOMR</name>
<comment type="catalytic activity">
    <reaction evidence="10">
        <text>di-trans,octa-cis-undecaprenyl diphospho-N-acetyl-alpha-D-muramoyl-L-alanyl-D-glutamyl-meso-2,6-diaminopimeloyl-D-alanyl-D-alanine + UDP-N-acetyl-alpha-D-glucosamine = di-trans,octa-cis-undecaprenyl diphospho-[N-acetyl-alpha-D-glucosaminyl-(1-&gt;4)]-N-acetyl-alpha-D-muramoyl-L-alanyl-D-glutamyl-meso-2,6-diaminopimeloyl-D-alanyl-D-alanine + UDP + H(+)</text>
        <dbReference type="Rhea" id="RHEA:31227"/>
        <dbReference type="ChEBI" id="CHEBI:15378"/>
        <dbReference type="ChEBI" id="CHEBI:57705"/>
        <dbReference type="ChEBI" id="CHEBI:58223"/>
        <dbReference type="ChEBI" id="CHEBI:61387"/>
        <dbReference type="ChEBI" id="CHEBI:61388"/>
        <dbReference type="EC" id="2.4.1.227"/>
    </reaction>
</comment>
<feature type="binding site" evidence="10">
    <location>
        <position position="145"/>
    </location>
    <ligand>
        <name>UDP-N-acetyl-alpha-D-glucosamine</name>
        <dbReference type="ChEBI" id="CHEBI:57705"/>
    </ligand>
</feature>
<feature type="binding site" evidence="10">
    <location>
        <position position="315"/>
    </location>
    <ligand>
        <name>UDP-N-acetyl-alpha-D-glucosamine</name>
        <dbReference type="ChEBI" id="CHEBI:57705"/>
    </ligand>
</feature>
<keyword evidence="4 10" id="KW-0808">Transferase</keyword>
<evidence type="ECO:0000256" key="10">
    <source>
        <dbReference type="HAMAP-Rule" id="MF_00033"/>
    </source>
</evidence>
<comment type="pathway">
    <text evidence="10">Cell wall biogenesis; peptidoglycan biosynthesis.</text>
</comment>
<evidence type="ECO:0000259" key="12">
    <source>
        <dbReference type="Pfam" id="PF04101"/>
    </source>
</evidence>
<proteinExistence type="inferred from homology"/>
<evidence type="ECO:0000256" key="8">
    <source>
        <dbReference type="ARBA" id="ARBA00023306"/>
    </source>
</evidence>
<dbReference type="Gene3D" id="3.40.50.2000">
    <property type="entry name" value="Glycogen Phosphorylase B"/>
    <property type="match status" value="2"/>
</dbReference>
<dbReference type="GO" id="GO:0008360">
    <property type="term" value="P:regulation of cell shape"/>
    <property type="evidence" value="ECO:0007669"/>
    <property type="project" value="UniProtKB-KW"/>
</dbReference>
<keyword evidence="7 10" id="KW-0472">Membrane</keyword>
<dbReference type="InterPro" id="IPR004276">
    <property type="entry name" value="GlycoTrans_28_N"/>
</dbReference>
<dbReference type="UniPathway" id="UPA00219"/>
<feature type="binding site" evidence="10">
    <location>
        <begin position="31"/>
        <end position="33"/>
    </location>
    <ligand>
        <name>UDP-N-acetyl-alpha-D-glucosamine</name>
        <dbReference type="ChEBI" id="CHEBI:57705"/>
    </ligand>
</feature>
<keyword evidence="1 10" id="KW-1003">Cell membrane</keyword>
<evidence type="ECO:0000256" key="3">
    <source>
        <dbReference type="ARBA" id="ARBA00022676"/>
    </source>
</evidence>
<dbReference type="NCBIfam" id="TIGR01133">
    <property type="entry name" value="murG"/>
    <property type="match status" value="1"/>
</dbReference>
<dbReference type="Pfam" id="PF03033">
    <property type="entry name" value="Glyco_transf_28"/>
    <property type="match status" value="1"/>
</dbReference>
<comment type="caution">
    <text evidence="13">The sequence shown here is derived from an EMBL/GenBank/DDBJ whole genome shotgun (WGS) entry which is preliminary data.</text>
</comment>
<feature type="binding site" evidence="10">
    <location>
        <position position="270"/>
    </location>
    <ligand>
        <name>UDP-N-acetyl-alpha-D-glucosamine</name>
        <dbReference type="ChEBI" id="CHEBI:57705"/>
    </ligand>
</feature>
<keyword evidence="2 10" id="KW-0132">Cell division</keyword>
<sequence>MTTLLRTPSVWVPKRAAVKVAPRVLFAGGGTGGHVYPALAIADALRAQRPDAVIAFAGTQARLEWTAVPAAGYPIHSITAAALPRRPTPQMLRLPWQLMRGLYESLQLVRAFDPDVVVGTGGYVSGPVLLAAHLLRRPLVLQEQNAYPGITNRILGRWAVRVFVAFPEAQAYFPAERCVLSGNPVRATLGQVSRAEARRRLKLPLEARVLLVFGGSLGSTVLNEAVVRALPAWLQDARFYVLWQAGPRHYKALHERLEPLPDRVHLWPYIDDMAAAYAAADLVVCRAGALTCSELMVTGTPAILVPATRVAADHQTRNAESMAHAGAALHLPETVLNEQLQAVVQALMADSARRATMAEAARRMARPHAATTIAAEVLRWAATRRARPARRDYD</sequence>
<keyword evidence="3 10" id="KW-0328">Glycosyltransferase</keyword>
<evidence type="ECO:0000313" key="13">
    <source>
        <dbReference type="EMBL" id="HER96783.1"/>
    </source>
</evidence>
<evidence type="ECO:0000256" key="9">
    <source>
        <dbReference type="ARBA" id="ARBA00023316"/>
    </source>
</evidence>
<keyword evidence="8 10" id="KW-0131">Cell cycle</keyword>